<evidence type="ECO:0000259" key="2">
    <source>
        <dbReference type="Pfam" id="PF20150"/>
    </source>
</evidence>
<dbReference type="Pfam" id="PF20150">
    <property type="entry name" value="2EXR"/>
    <property type="match status" value="1"/>
</dbReference>
<sequence>MASIRFDVPDGCRVFTLFPRLPAELRHRIWEAYLCDPGVNFIKLQVWDLHSGAWGRPMVRSPAAEAAAAAADGSAAEELDDVGRLLLRHDCLPRVSIFSRLVSSYPKNPLADHSQHRELRARLAAMAATCVESHSLVRSLMARPGVLRLESGLFVSLSRSPDVTLLEYYPHELYKGSGTLNVDIFCPTLDLIRRLAVRYCHVWRPEVKESWSGGKPCLEDPGNCPTHLYQFLARHLPSLREFYFVDYFIVPKTAEERGDAMSVDGDEDDDDDVDDATRRRRSGINPVFSVRHRRFHDVSDCDPDTCDWKLNRKSLKILDWLRDHFVRYASQSHTSRHKTPEKVYFGLLACEYVIPTPSHRRDPPKTRVRPPSDRRRGTPGGRIEAGRAALARASQSTPRSISSSTSAASRPLSRMSGGLVTEPAATSMYVFGSGRGDDFRFTFSQPYGGGSRWLEA</sequence>
<dbReference type="EMBL" id="NJES01000215">
    <property type="protein sequence ID" value="PHH75456.1"/>
    <property type="molecule type" value="Genomic_DNA"/>
</dbReference>
<dbReference type="Proteomes" id="UP000226431">
    <property type="component" value="Unassembled WGS sequence"/>
</dbReference>
<dbReference type="OrthoDB" id="4655872at2759"/>
<accession>A0A2C5Z627</accession>
<name>A0A2C5Z627_9HYPO</name>
<dbReference type="InterPro" id="IPR045518">
    <property type="entry name" value="2EXR"/>
</dbReference>
<feature type="compositionally biased region" description="Basic and acidic residues" evidence="1">
    <location>
        <begin position="359"/>
        <end position="376"/>
    </location>
</feature>
<feature type="region of interest" description="Disordered" evidence="1">
    <location>
        <begin position="259"/>
        <end position="278"/>
    </location>
</feature>
<organism evidence="3 4">
    <name type="scientific">Ophiocordyceps camponoti-rufipedis</name>
    <dbReference type="NCBI Taxonomy" id="2004952"/>
    <lineage>
        <taxon>Eukaryota</taxon>
        <taxon>Fungi</taxon>
        <taxon>Dikarya</taxon>
        <taxon>Ascomycota</taxon>
        <taxon>Pezizomycotina</taxon>
        <taxon>Sordariomycetes</taxon>
        <taxon>Hypocreomycetidae</taxon>
        <taxon>Hypocreales</taxon>
        <taxon>Ophiocordycipitaceae</taxon>
        <taxon>Ophiocordyceps</taxon>
    </lineage>
</organism>
<dbReference type="STRING" id="2004952.A0A2C5Z627"/>
<keyword evidence="4" id="KW-1185">Reference proteome</keyword>
<protein>
    <recommendedName>
        <fullName evidence="2">2EXR domain-containing protein</fullName>
    </recommendedName>
</protein>
<comment type="caution">
    <text evidence="3">The sequence shown here is derived from an EMBL/GenBank/DDBJ whole genome shotgun (WGS) entry which is preliminary data.</text>
</comment>
<feature type="compositionally biased region" description="Acidic residues" evidence="1">
    <location>
        <begin position="264"/>
        <end position="274"/>
    </location>
</feature>
<gene>
    <name evidence="3" type="ORF">CDD80_2358</name>
</gene>
<proteinExistence type="predicted"/>
<dbReference type="AlphaFoldDB" id="A0A2C5Z627"/>
<feature type="region of interest" description="Disordered" evidence="1">
    <location>
        <begin position="356"/>
        <end position="419"/>
    </location>
</feature>
<evidence type="ECO:0000313" key="3">
    <source>
        <dbReference type="EMBL" id="PHH75456.1"/>
    </source>
</evidence>
<feature type="domain" description="2EXR" evidence="2">
    <location>
        <begin position="15"/>
        <end position="137"/>
    </location>
</feature>
<evidence type="ECO:0000313" key="4">
    <source>
        <dbReference type="Proteomes" id="UP000226431"/>
    </source>
</evidence>
<feature type="compositionally biased region" description="Low complexity" evidence="1">
    <location>
        <begin position="392"/>
        <end position="414"/>
    </location>
</feature>
<evidence type="ECO:0000256" key="1">
    <source>
        <dbReference type="SAM" id="MobiDB-lite"/>
    </source>
</evidence>
<reference evidence="3 4" key="1">
    <citation type="submission" date="2017-06" db="EMBL/GenBank/DDBJ databases">
        <title>Ant-infecting Ophiocordyceps genomes reveal a high diversity of potential behavioral manipulation genes and a possible major role for enterotoxins.</title>
        <authorList>
            <person name="De Bekker C."/>
            <person name="Evans H.C."/>
            <person name="Brachmann A."/>
            <person name="Hughes D.P."/>
        </authorList>
    </citation>
    <scope>NUCLEOTIDE SEQUENCE [LARGE SCALE GENOMIC DNA]</scope>
    <source>
        <strain evidence="3 4">Map16</strain>
    </source>
</reference>